<evidence type="ECO:0000313" key="1">
    <source>
        <dbReference type="EMBL" id="MDQ0320684.1"/>
    </source>
</evidence>
<proteinExistence type="predicted"/>
<dbReference type="EMBL" id="JAUSVF010000001">
    <property type="protein sequence ID" value="MDQ0320684.1"/>
    <property type="molecule type" value="Genomic_DNA"/>
</dbReference>
<name>A0ABU0BR19_9HYPH</name>
<accession>A0ABU0BR19</accession>
<evidence type="ECO:0000313" key="2">
    <source>
        <dbReference type="Proteomes" id="UP001230207"/>
    </source>
</evidence>
<dbReference type="RefSeq" id="WP_307230652.1">
    <property type="nucleotide sequence ID" value="NZ_JAUSVF010000001.1"/>
</dbReference>
<dbReference type="Proteomes" id="UP001230207">
    <property type="component" value="Unassembled WGS sequence"/>
</dbReference>
<protein>
    <submittedName>
        <fullName evidence="1">Uncharacterized protein</fullName>
    </submittedName>
</protein>
<comment type="caution">
    <text evidence="1">The sequence shown here is derived from an EMBL/GenBank/DDBJ whole genome shotgun (WGS) entry which is preliminary data.</text>
</comment>
<gene>
    <name evidence="1" type="ORF">QO002_002822</name>
</gene>
<reference evidence="1 2" key="1">
    <citation type="submission" date="2023-07" db="EMBL/GenBank/DDBJ databases">
        <title>Genomic Encyclopedia of Type Strains, Phase IV (KMG-IV): sequencing the most valuable type-strain genomes for metagenomic binning, comparative biology and taxonomic classification.</title>
        <authorList>
            <person name="Goeker M."/>
        </authorList>
    </citation>
    <scope>NUCLEOTIDE SEQUENCE [LARGE SCALE GENOMIC DNA]</scope>
    <source>
        <strain evidence="1 2">DSM 1112</strain>
    </source>
</reference>
<sequence>MQSSIKGSSGILHVPVIQSQRLLQMDKNRRMRGCSSPATTLEILFSGRCTQPQTFSLLAVDGSVSIPQQKSTTAQFRLPHDGSKASVKQRVQVVEL</sequence>
<organism evidence="1 2">
    <name type="scientific">Pararhizobium capsulatum DSM 1112</name>
    <dbReference type="NCBI Taxonomy" id="1121113"/>
    <lineage>
        <taxon>Bacteria</taxon>
        <taxon>Pseudomonadati</taxon>
        <taxon>Pseudomonadota</taxon>
        <taxon>Alphaproteobacteria</taxon>
        <taxon>Hyphomicrobiales</taxon>
        <taxon>Rhizobiaceae</taxon>
        <taxon>Rhizobium/Agrobacterium group</taxon>
        <taxon>Pararhizobium</taxon>
    </lineage>
</organism>
<keyword evidence="2" id="KW-1185">Reference proteome</keyword>